<feature type="region of interest" description="Disordered" evidence="1">
    <location>
        <begin position="370"/>
        <end position="492"/>
    </location>
</feature>
<evidence type="ECO:0000313" key="4">
    <source>
        <dbReference type="Proteomes" id="UP000811619"/>
    </source>
</evidence>
<dbReference type="AlphaFoldDB" id="A0A8K0J996"/>
<feature type="domain" description="DUF7624" evidence="2">
    <location>
        <begin position="819"/>
        <end position="951"/>
    </location>
</feature>
<organism evidence="3 4">
    <name type="scientific">Claviceps africana</name>
    <dbReference type="NCBI Taxonomy" id="83212"/>
    <lineage>
        <taxon>Eukaryota</taxon>
        <taxon>Fungi</taxon>
        <taxon>Dikarya</taxon>
        <taxon>Ascomycota</taxon>
        <taxon>Pezizomycotina</taxon>
        <taxon>Sordariomycetes</taxon>
        <taxon>Hypocreomycetidae</taxon>
        <taxon>Hypocreales</taxon>
        <taxon>Clavicipitaceae</taxon>
        <taxon>Claviceps</taxon>
    </lineage>
</organism>
<evidence type="ECO:0000259" key="2">
    <source>
        <dbReference type="Pfam" id="PF24616"/>
    </source>
</evidence>
<dbReference type="Proteomes" id="UP000811619">
    <property type="component" value="Unassembled WGS sequence"/>
</dbReference>
<dbReference type="OrthoDB" id="5230484at2759"/>
<proteinExistence type="predicted"/>
<sequence>MDAVDTMNAVDQRGPAWTCDDDGLARRRVSGDALRLAGVKQDKPYPNQRAPSATTFDTAIGQSRVFIEAARSSCRRRRPISLALLPVWGFSSSRKLAAKQGFESAILAAPPLLRSSAPAPRFFPPRAQKVRLDLAAWIGPSGNPCAELDKSTIKLLGLHHFSTYCIPDRRRTWLTPYSAGTAAGDLIVARDFMSKPPLSYGMGGFVRSSTDNLHFLFGKQGDMSASPEPKRLRSPFRVVSSPPPATDSAMLRSQSVHRVASLPMNIMSPSDIVGPSPVTSNGTETTEIEDDASDEIAQGHCRDVYLPSEQLLMLTTNLSDTVRQSNTEEAVSVIHAPESFASWVRRLLPQFVFRRHHSQLVDKYICQTSTSWSGRKSPSSERTSPKANQEASTPEHVNEPLQELSVHPPRPPISTDVKPVRYSLESATPRAKDCQDMLSDDGRMRSRSASSLEKIDEQTEAEGEDDDDNDNDDDDDENDEYSGAPFLRPADDQNKTLKKALQNCWTLCKTLAHISEMNPARSVHSSGALDSHANARKMCWKLCQHLYKNYDEDPVSLNVRTNLKLCRKFFQALYDIRPKLDETLDSLFRTNYELTNHLYSALSLYSAQDERNLLDPFTERTLDFYITLCHRMMKLRSESAKEPDHLLSACWSLVWMLFNLRQNRRDGKPLDEQLLGSTVQACYDLSDVFKAGCMQIRPDRNTPRLNQAPFFPPPPQPVVQSGRESRQSNPSSLAPSKRESVKSSHQEERARQSLPVPETPVTEFEDTPISPESRSPQMPNIMVLGTCSDGGRGGRWSSNASNMSSYSRGSNRTSSTAKTTTTTTEDVNIVRLKVLVLVAAMHMGYARDPKADAKTESNSLQEFVQGLRPGCFGSLPSHAALLQHYKNCVLTDSLLAHNHVLPKRLMAQDLAKSVKIMSSSSPRYTFLRDLYKFVFKFTVEEAESCSNVSIMLPDVDRY</sequence>
<name>A0A8K0J996_9HYPO</name>
<feature type="compositionally biased region" description="Low complexity" evidence="1">
    <location>
        <begin position="795"/>
        <end position="823"/>
    </location>
</feature>
<feature type="region of interest" description="Disordered" evidence="1">
    <location>
        <begin position="224"/>
        <end position="252"/>
    </location>
</feature>
<evidence type="ECO:0000313" key="3">
    <source>
        <dbReference type="EMBL" id="KAG5927920.1"/>
    </source>
</evidence>
<dbReference type="Pfam" id="PF24616">
    <property type="entry name" value="DUF7624"/>
    <property type="match status" value="1"/>
</dbReference>
<gene>
    <name evidence="3" type="ORF">E4U42_001562</name>
</gene>
<reference evidence="3" key="1">
    <citation type="journal article" date="2020" name="bioRxiv">
        <title>Whole genome comparisons of ergot fungi reveals the divergence and evolution of species within the genus Claviceps are the result of varying mechanisms driving genome evolution and host range expansion.</title>
        <authorList>
            <person name="Wyka S.A."/>
            <person name="Mondo S.J."/>
            <person name="Liu M."/>
            <person name="Dettman J."/>
            <person name="Nalam V."/>
            <person name="Broders K.D."/>
        </authorList>
    </citation>
    <scope>NUCLEOTIDE SEQUENCE</scope>
    <source>
        <strain evidence="3">CCC 489</strain>
    </source>
</reference>
<feature type="compositionally biased region" description="Basic and acidic residues" evidence="1">
    <location>
        <begin position="430"/>
        <end position="444"/>
    </location>
</feature>
<feature type="compositionally biased region" description="Polar residues" evidence="1">
    <location>
        <begin position="370"/>
        <end position="392"/>
    </location>
</feature>
<dbReference type="EMBL" id="SRPY01000147">
    <property type="protein sequence ID" value="KAG5927920.1"/>
    <property type="molecule type" value="Genomic_DNA"/>
</dbReference>
<comment type="caution">
    <text evidence="3">The sequence shown here is derived from an EMBL/GenBank/DDBJ whole genome shotgun (WGS) entry which is preliminary data.</text>
</comment>
<feature type="compositionally biased region" description="Acidic residues" evidence="1">
    <location>
        <begin position="458"/>
        <end position="480"/>
    </location>
</feature>
<protein>
    <recommendedName>
        <fullName evidence="2">DUF7624 domain-containing protein</fullName>
    </recommendedName>
</protein>
<keyword evidence="4" id="KW-1185">Reference proteome</keyword>
<dbReference type="InterPro" id="IPR056041">
    <property type="entry name" value="DUF7624"/>
</dbReference>
<feature type="region of interest" description="Disordered" evidence="1">
    <location>
        <begin position="701"/>
        <end position="823"/>
    </location>
</feature>
<accession>A0A8K0J996</accession>
<feature type="compositionally biased region" description="Basic and acidic residues" evidence="1">
    <location>
        <begin position="736"/>
        <end position="751"/>
    </location>
</feature>
<evidence type="ECO:0000256" key="1">
    <source>
        <dbReference type="SAM" id="MobiDB-lite"/>
    </source>
</evidence>